<reference evidence="1" key="1">
    <citation type="submission" date="2014-11" db="EMBL/GenBank/DDBJ databases">
        <authorList>
            <person name="Amaro Gonzalez C."/>
        </authorList>
    </citation>
    <scope>NUCLEOTIDE SEQUENCE</scope>
</reference>
<protein>
    <submittedName>
        <fullName evidence="1">Uncharacterized protein</fullName>
    </submittedName>
</protein>
<proteinExistence type="predicted"/>
<dbReference type="AlphaFoldDB" id="A0A0E9VE03"/>
<accession>A0A0E9VE03</accession>
<organism evidence="1">
    <name type="scientific">Anguilla anguilla</name>
    <name type="common">European freshwater eel</name>
    <name type="synonym">Muraena anguilla</name>
    <dbReference type="NCBI Taxonomy" id="7936"/>
    <lineage>
        <taxon>Eukaryota</taxon>
        <taxon>Metazoa</taxon>
        <taxon>Chordata</taxon>
        <taxon>Craniata</taxon>
        <taxon>Vertebrata</taxon>
        <taxon>Euteleostomi</taxon>
        <taxon>Actinopterygii</taxon>
        <taxon>Neopterygii</taxon>
        <taxon>Teleostei</taxon>
        <taxon>Anguilliformes</taxon>
        <taxon>Anguillidae</taxon>
        <taxon>Anguilla</taxon>
    </lineage>
</organism>
<reference evidence="1" key="2">
    <citation type="journal article" date="2015" name="Fish Shellfish Immunol.">
        <title>Early steps in the European eel (Anguilla anguilla)-Vibrio vulnificus interaction in the gills: Role of the RtxA13 toxin.</title>
        <authorList>
            <person name="Callol A."/>
            <person name="Pajuelo D."/>
            <person name="Ebbesson L."/>
            <person name="Teles M."/>
            <person name="MacKenzie S."/>
            <person name="Amaro C."/>
        </authorList>
    </citation>
    <scope>NUCLEOTIDE SEQUENCE</scope>
</reference>
<sequence length="77" mass="8523">MTQAAAKMEKGETTKHFLMSWSMIQRETPGTSLGSGRASSHGTGECWLQRGCESVQKECDLDVSATQIWKELATHIH</sequence>
<evidence type="ECO:0000313" key="1">
    <source>
        <dbReference type="EMBL" id="JAH76344.1"/>
    </source>
</evidence>
<name>A0A0E9VE03_ANGAN</name>
<dbReference type="EMBL" id="GBXM01032233">
    <property type="protein sequence ID" value="JAH76344.1"/>
    <property type="molecule type" value="Transcribed_RNA"/>
</dbReference>